<evidence type="ECO:0000256" key="2">
    <source>
        <dbReference type="ARBA" id="ARBA00022723"/>
    </source>
</evidence>
<dbReference type="PANTHER" id="PTHR40626:SF1">
    <property type="entry name" value="TRANSCRIPTION FACTOR WITH C2H2 AND ZN(2)-CYS(6) DNA BINDING DOMAIN (EUROFUNG)"/>
    <property type="match status" value="1"/>
</dbReference>
<sequence>DVARRHMQSCVKNAQQTDIPTKRRGKKPHACDNCSQKRVSCDSGTPCSRCLSRQLQCSYQRISCQESHTTDGTTSTKINWLLSFTDPSAFGTSESIAREGSPSNEPCDMPWLSMLGWLEPTFENEASGANWLTELFPSVTAELPEDYALKNTSSLLSKRVEELIAQLSKTHQLMALSSATDLPDFDISLATSVFTVPNLEYFLGFYAYAIRSYHPILHIPTFSYEQVSLPLLLAIFLLGALFSPHMDHAISARHFFHLSEEFIFNHPTFRRLLLGNDFPTDPTIETIEILQAALTVLIVQGGINDQSTRRRIRVEKNPLLNAAVRLSGVLRIKHRISITDYTAKDWTIFIQHESCIRLAHWTQIYASLMASALNINPLISVSEMIGDMPCREELFEADTAQNFEQLLSLEPAGIPSKSLADFIFLLLSDACPEDESFSRLLPTDLFIIISALGLIVAVAKANCLTSTLSNTLHRACRRWKALWDIAVANIEADSAVQPGFSKYAIEFWWFVLIVIRVARSGDRTSDYMSGVAVDSLAMTNKFLYQYRGLENLI</sequence>
<dbReference type="GO" id="GO:0000978">
    <property type="term" value="F:RNA polymerase II cis-regulatory region sequence-specific DNA binding"/>
    <property type="evidence" value="ECO:0007669"/>
    <property type="project" value="InterPro"/>
</dbReference>
<dbReference type="Proteomes" id="UP000717696">
    <property type="component" value="Unassembled WGS sequence"/>
</dbReference>
<dbReference type="Gene3D" id="4.10.240.10">
    <property type="entry name" value="Zn(2)-C6 fungal-type DNA-binding domain"/>
    <property type="match status" value="1"/>
</dbReference>
<dbReference type="AlphaFoldDB" id="A0A9P9J547"/>
<evidence type="ECO:0000256" key="7">
    <source>
        <dbReference type="SAM" id="MobiDB-lite"/>
    </source>
</evidence>
<dbReference type="GO" id="GO:0000981">
    <property type="term" value="F:DNA-binding transcription factor activity, RNA polymerase II-specific"/>
    <property type="evidence" value="ECO:0007669"/>
    <property type="project" value="InterPro"/>
</dbReference>
<dbReference type="SMART" id="SM00066">
    <property type="entry name" value="GAL4"/>
    <property type="match status" value="1"/>
</dbReference>
<proteinExistence type="predicted"/>
<dbReference type="OrthoDB" id="3945418at2759"/>
<feature type="compositionally biased region" description="Polar residues" evidence="7">
    <location>
        <begin position="10"/>
        <end position="19"/>
    </location>
</feature>
<evidence type="ECO:0000313" key="10">
    <source>
        <dbReference type="Proteomes" id="UP000717696"/>
    </source>
</evidence>
<dbReference type="CDD" id="cd00067">
    <property type="entry name" value="GAL4"/>
    <property type="match status" value="1"/>
</dbReference>
<keyword evidence="6" id="KW-0539">Nucleus</keyword>
<dbReference type="EMBL" id="JAGMUU010000011">
    <property type="protein sequence ID" value="KAH7142679.1"/>
    <property type="molecule type" value="Genomic_DNA"/>
</dbReference>
<evidence type="ECO:0000313" key="9">
    <source>
        <dbReference type="EMBL" id="KAH7142679.1"/>
    </source>
</evidence>
<comment type="subcellular location">
    <subcellularLocation>
        <location evidence="1">Nucleus</location>
    </subcellularLocation>
</comment>
<dbReference type="SUPFAM" id="SSF57701">
    <property type="entry name" value="Zn2/Cys6 DNA-binding domain"/>
    <property type="match status" value="1"/>
</dbReference>
<evidence type="ECO:0000256" key="5">
    <source>
        <dbReference type="ARBA" id="ARBA00022833"/>
    </source>
</evidence>
<keyword evidence="2" id="KW-0479">Metal-binding</keyword>
<dbReference type="Pfam" id="PF04082">
    <property type="entry name" value="Fungal_trans"/>
    <property type="match status" value="1"/>
</dbReference>
<dbReference type="GO" id="GO:0008270">
    <property type="term" value="F:zinc ion binding"/>
    <property type="evidence" value="ECO:0007669"/>
    <property type="project" value="UniProtKB-KW"/>
</dbReference>
<evidence type="ECO:0000259" key="8">
    <source>
        <dbReference type="PROSITE" id="PS50048"/>
    </source>
</evidence>
<dbReference type="PROSITE" id="PS50048">
    <property type="entry name" value="ZN2_CY6_FUNGAL_2"/>
    <property type="match status" value="1"/>
</dbReference>
<dbReference type="PROSITE" id="PS00463">
    <property type="entry name" value="ZN2_CY6_FUNGAL_1"/>
    <property type="match status" value="1"/>
</dbReference>
<feature type="domain" description="Zn(2)-C6 fungal-type" evidence="8">
    <location>
        <begin position="30"/>
        <end position="59"/>
    </location>
</feature>
<keyword evidence="10" id="KW-1185">Reference proteome</keyword>
<dbReference type="GO" id="GO:0005634">
    <property type="term" value="C:nucleus"/>
    <property type="evidence" value="ECO:0007669"/>
    <property type="project" value="UniProtKB-SubCell"/>
</dbReference>
<name>A0A9P9J547_9HYPO</name>
<dbReference type="InterPro" id="IPR001138">
    <property type="entry name" value="Zn2Cys6_DnaBD"/>
</dbReference>
<feature type="region of interest" description="Disordered" evidence="7">
    <location>
        <begin position="1"/>
        <end position="26"/>
    </location>
</feature>
<dbReference type="GO" id="GO:0006351">
    <property type="term" value="P:DNA-templated transcription"/>
    <property type="evidence" value="ECO:0007669"/>
    <property type="project" value="InterPro"/>
</dbReference>
<protein>
    <recommendedName>
        <fullName evidence="8">Zn(2)-C6 fungal-type domain-containing protein</fullName>
    </recommendedName>
</protein>
<keyword evidence="3" id="KW-0677">Repeat</keyword>
<evidence type="ECO:0000256" key="4">
    <source>
        <dbReference type="ARBA" id="ARBA00022771"/>
    </source>
</evidence>
<reference evidence="9" key="1">
    <citation type="journal article" date="2021" name="Nat. Commun.">
        <title>Genetic determinants of endophytism in the Arabidopsis root mycobiome.</title>
        <authorList>
            <person name="Mesny F."/>
            <person name="Miyauchi S."/>
            <person name="Thiergart T."/>
            <person name="Pickel B."/>
            <person name="Atanasova L."/>
            <person name="Karlsson M."/>
            <person name="Huettel B."/>
            <person name="Barry K.W."/>
            <person name="Haridas S."/>
            <person name="Chen C."/>
            <person name="Bauer D."/>
            <person name="Andreopoulos W."/>
            <person name="Pangilinan J."/>
            <person name="LaButti K."/>
            <person name="Riley R."/>
            <person name="Lipzen A."/>
            <person name="Clum A."/>
            <person name="Drula E."/>
            <person name="Henrissat B."/>
            <person name="Kohler A."/>
            <person name="Grigoriev I.V."/>
            <person name="Martin F.M."/>
            <person name="Hacquard S."/>
        </authorList>
    </citation>
    <scope>NUCLEOTIDE SEQUENCE</scope>
    <source>
        <strain evidence="9">MPI-CAGE-AT-0021</strain>
    </source>
</reference>
<dbReference type="PANTHER" id="PTHR40626">
    <property type="entry name" value="MIP31509P"/>
    <property type="match status" value="1"/>
</dbReference>
<comment type="caution">
    <text evidence="9">The sequence shown here is derived from an EMBL/GenBank/DDBJ whole genome shotgun (WGS) entry which is preliminary data.</text>
</comment>
<evidence type="ECO:0000256" key="6">
    <source>
        <dbReference type="ARBA" id="ARBA00023242"/>
    </source>
</evidence>
<dbReference type="InterPro" id="IPR051059">
    <property type="entry name" value="VerF-like"/>
</dbReference>
<evidence type="ECO:0000256" key="3">
    <source>
        <dbReference type="ARBA" id="ARBA00022737"/>
    </source>
</evidence>
<keyword evidence="4" id="KW-0863">Zinc-finger</keyword>
<feature type="non-terminal residue" evidence="9">
    <location>
        <position position="1"/>
    </location>
</feature>
<dbReference type="InterPro" id="IPR036864">
    <property type="entry name" value="Zn2-C6_fun-type_DNA-bd_sf"/>
</dbReference>
<evidence type="ECO:0000256" key="1">
    <source>
        <dbReference type="ARBA" id="ARBA00004123"/>
    </source>
</evidence>
<organism evidence="9 10">
    <name type="scientific">Dactylonectria estremocensis</name>
    <dbReference type="NCBI Taxonomy" id="1079267"/>
    <lineage>
        <taxon>Eukaryota</taxon>
        <taxon>Fungi</taxon>
        <taxon>Dikarya</taxon>
        <taxon>Ascomycota</taxon>
        <taxon>Pezizomycotina</taxon>
        <taxon>Sordariomycetes</taxon>
        <taxon>Hypocreomycetidae</taxon>
        <taxon>Hypocreales</taxon>
        <taxon>Nectriaceae</taxon>
        <taxon>Dactylonectria</taxon>
    </lineage>
</organism>
<gene>
    <name evidence="9" type="ORF">B0J13DRAFT_445200</name>
</gene>
<accession>A0A9P9J547</accession>
<dbReference type="InterPro" id="IPR007219">
    <property type="entry name" value="XnlR_reg_dom"/>
</dbReference>
<keyword evidence="5" id="KW-0862">Zinc</keyword>
<dbReference type="Pfam" id="PF00172">
    <property type="entry name" value="Zn_clus"/>
    <property type="match status" value="1"/>
</dbReference>
<dbReference type="GO" id="GO:0000785">
    <property type="term" value="C:chromatin"/>
    <property type="evidence" value="ECO:0007669"/>
    <property type="project" value="TreeGrafter"/>
</dbReference>